<feature type="binding site" evidence="8">
    <location>
        <position position="256"/>
    </location>
    <ligand>
        <name>shikimate</name>
        <dbReference type="ChEBI" id="CHEBI:36208"/>
    </ligand>
</feature>
<keyword evidence="5 8" id="KW-0560">Oxidoreductase</keyword>
<feature type="active site" description="Proton acceptor" evidence="8">
    <location>
        <position position="72"/>
    </location>
</feature>
<evidence type="ECO:0000313" key="13">
    <source>
        <dbReference type="Proteomes" id="UP001267710"/>
    </source>
</evidence>
<reference evidence="12 13" key="1">
    <citation type="submission" date="2023-08" db="EMBL/GenBank/DDBJ databases">
        <title>Functional and genomic diversity of the sorghum phyllosphere microbiome.</title>
        <authorList>
            <person name="Shade A."/>
        </authorList>
    </citation>
    <scope>NUCLEOTIDE SEQUENCE [LARGE SCALE GENOMIC DNA]</scope>
    <source>
        <strain evidence="12 13">SORGH_AS_0335</strain>
    </source>
</reference>
<dbReference type="InterPro" id="IPR041121">
    <property type="entry name" value="SDH_C"/>
</dbReference>
<organism evidence="12 13">
    <name type="scientific">Paracidovorax wautersii</name>
    <dbReference type="NCBI Taxonomy" id="1177982"/>
    <lineage>
        <taxon>Bacteria</taxon>
        <taxon>Pseudomonadati</taxon>
        <taxon>Pseudomonadota</taxon>
        <taxon>Betaproteobacteria</taxon>
        <taxon>Burkholderiales</taxon>
        <taxon>Comamonadaceae</taxon>
        <taxon>Paracidovorax</taxon>
    </lineage>
</organism>
<dbReference type="Pfam" id="PF18317">
    <property type="entry name" value="SDH_C"/>
    <property type="match status" value="1"/>
</dbReference>
<comment type="function">
    <text evidence="8">Involved in the biosynthesis of the chorismate, which leads to the biosynthesis of aromatic amino acids. Catalyzes the reversible NADPH linked reduction of 3-dehydroshikimate (DHSA) to yield shikimate (SA).</text>
</comment>
<dbReference type="Gene3D" id="3.40.50.720">
    <property type="entry name" value="NAD(P)-binding Rossmann-like Domain"/>
    <property type="match status" value="1"/>
</dbReference>
<evidence type="ECO:0000256" key="6">
    <source>
        <dbReference type="ARBA" id="ARBA00023141"/>
    </source>
</evidence>
<dbReference type="GO" id="GO:0004764">
    <property type="term" value="F:shikimate 3-dehydrogenase (NADP+) activity"/>
    <property type="evidence" value="ECO:0007669"/>
    <property type="project" value="UniProtKB-EC"/>
</dbReference>
<evidence type="ECO:0000256" key="3">
    <source>
        <dbReference type="ARBA" id="ARBA00022605"/>
    </source>
</evidence>
<dbReference type="PANTHER" id="PTHR21089">
    <property type="entry name" value="SHIKIMATE DEHYDROGENASE"/>
    <property type="match status" value="1"/>
</dbReference>
<dbReference type="InterPro" id="IPR022893">
    <property type="entry name" value="Shikimate_DH_fam"/>
</dbReference>
<comment type="catalytic activity">
    <reaction evidence="7 8">
        <text>shikimate + NADP(+) = 3-dehydroshikimate + NADPH + H(+)</text>
        <dbReference type="Rhea" id="RHEA:17737"/>
        <dbReference type="ChEBI" id="CHEBI:15378"/>
        <dbReference type="ChEBI" id="CHEBI:16630"/>
        <dbReference type="ChEBI" id="CHEBI:36208"/>
        <dbReference type="ChEBI" id="CHEBI:57783"/>
        <dbReference type="ChEBI" id="CHEBI:58349"/>
        <dbReference type="EC" id="1.1.1.25"/>
    </reaction>
</comment>
<evidence type="ECO:0000313" key="12">
    <source>
        <dbReference type="EMBL" id="MDR6212813.1"/>
    </source>
</evidence>
<comment type="pathway">
    <text evidence="1 8">Metabolic intermediate biosynthesis; chorismate biosynthesis; chorismate from D-erythrose 4-phosphate and phosphoenolpyruvate: step 4/7.</text>
</comment>
<dbReference type="SUPFAM" id="SSF51735">
    <property type="entry name" value="NAD(P)-binding Rossmann-fold domains"/>
    <property type="match status" value="1"/>
</dbReference>
<sequence length="286" mass="29684">MTASTAAPASYCVMGNPIAHSRSPWIHARFAELTGQALVYERRLVPVDGFAAALHDFAGAGGRGCNVTVPFKLEAAERATERSERVQLAGAANTLVFGSDGAITADNTDGLGLVADITRNAQVPLTGRDVLLVGAGGAAAGVLGPLLYERPRRIVVTNRTHARAEALVHSHAGLATLQKVELLALDIQALEGDFDVIINATASSLAGGGVPVPARVLRPGSLAYDMMYGPAAQGFLDWARQHGAVARDGLGMLVEQAAEAFALWRGVRPPSAQVLAELRAAIAAGQ</sequence>
<feature type="binding site" evidence="8">
    <location>
        <begin position="21"/>
        <end position="23"/>
    </location>
    <ligand>
        <name>shikimate</name>
        <dbReference type="ChEBI" id="CHEBI:36208"/>
    </ligand>
</feature>
<feature type="domain" description="Shikimate dehydrogenase substrate binding N-terminal" evidence="10">
    <location>
        <begin position="13"/>
        <end position="95"/>
    </location>
</feature>
<dbReference type="Gene3D" id="3.40.50.10860">
    <property type="entry name" value="Leucine Dehydrogenase, chain A, domain 1"/>
    <property type="match status" value="1"/>
</dbReference>
<dbReference type="RefSeq" id="WP_309825821.1">
    <property type="nucleotide sequence ID" value="NZ_JAVIZX010000001.1"/>
</dbReference>
<protein>
    <recommendedName>
        <fullName evidence="2 8">Shikimate dehydrogenase (NADP(+))</fullName>
        <shortName evidence="8">SDH</shortName>
        <ecNumber evidence="2 8">1.1.1.25</ecNumber>
    </recommendedName>
</protein>
<keyword evidence="4 8" id="KW-0521">NADP</keyword>
<dbReference type="EC" id="1.1.1.25" evidence="2 8"/>
<dbReference type="NCBIfam" id="TIGR00507">
    <property type="entry name" value="aroE"/>
    <property type="match status" value="1"/>
</dbReference>
<feature type="domain" description="Quinate/shikimate 5-dehydrogenase/glutamyl-tRNA reductase" evidence="9">
    <location>
        <begin position="124"/>
        <end position="204"/>
    </location>
</feature>
<dbReference type="NCBIfam" id="NF001310">
    <property type="entry name" value="PRK00258.1-2"/>
    <property type="match status" value="1"/>
</dbReference>
<keyword evidence="13" id="KW-1185">Reference proteome</keyword>
<feature type="binding site" evidence="8">
    <location>
        <position position="84"/>
    </location>
    <ligand>
        <name>NADP(+)</name>
        <dbReference type="ChEBI" id="CHEBI:58349"/>
    </ligand>
</feature>
<keyword evidence="6 8" id="KW-0057">Aromatic amino acid biosynthesis</keyword>
<comment type="similarity">
    <text evidence="8">Belongs to the shikimate dehydrogenase family.</text>
</comment>
<evidence type="ECO:0000259" key="9">
    <source>
        <dbReference type="Pfam" id="PF01488"/>
    </source>
</evidence>
<feature type="domain" description="SDH C-terminal" evidence="11">
    <location>
        <begin position="249"/>
        <end position="279"/>
    </location>
</feature>
<dbReference type="InterPro" id="IPR046346">
    <property type="entry name" value="Aminoacid_DH-like_N_sf"/>
</dbReference>
<evidence type="ECO:0000256" key="2">
    <source>
        <dbReference type="ARBA" id="ARBA00012962"/>
    </source>
</evidence>
<evidence type="ECO:0000259" key="10">
    <source>
        <dbReference type="Pfam" id="PF08501"/>
    </source>
</evidence>
<feature type="binding site" evidence="8">
    <location>
        <position position="109"/>
    </location>
    <ligand>
        <name>shikimate</name>
        <dbReference type="ChEBI" id="CHEBI:36208"/>
    </ligand>
</feature>
<evidence type="ECO:0000256" key="4">
    <source>
        <dbReference type="ARBA" id="ARBA00022857"/>
    </source>
</evidence>
<evidence type="ECO:0000256" key="8">
    <source>
        <dbReference type="HAMAP-Rule" id="MF_00222"/>
    </source>
</evidence>
<feature type="binding site" evidence="8">
    <location>
        <begin position="134"/>
        <end position="138"/>
    </location>
    <ligand>
        <name>NADP(+)</name>
        <dbReference type="ChEBI" id="CHEBI:58349"/>
    </ligand>
</feature>
<comment type="caution">
    <text evidence="12">The sequence shown here is derived from an EMBL/GenBank/DDBJ whole genome shotgun (WGS) entry which is preliminary data.</text>
</comment>
<comment type="subunit">
    <text evidence="8">Homodimer.</text>
</comment>
<keyword evidence="3 8" id="KW-0028">Amino-acid biosynthesis</keyword>
<evidence type="ECO:0000259" key="11">
    <source>
        <dbReference type="Pfam" id="PF18317"/>
    </source>
</evidence>
<dbReference type="SUPFAM" id="SSF53223">
    <property type="entry name" value="Aminoacid dehydrogenase-like, N-terminal domain"/>
    <property type="match status" value="1"/>
</dbReference>
<feature type="binding site" evidence="8">
    <location>
        <position position="228"/>
    </location>
    <ligand>
        <name>shikimate</name>
        <dbReference type="ChEBI" id="CHEBI:36208"/>
    </ligand>
</feature>
<feature type="binding site" evidence="8">
    <location>
        <position position="93"/>
    </location>
    <ligand>
        <name>shikimate</name>
        <dbReference type="ChEBI" id="CHEBI:36208"/>
    </ligand>
</feature>
<accession>A0ABU1I8I6</accession>
<dbReference type="CDD" id="cd01065">
    <property type="entry name" value="NAD_bind_Shikimate_DH"/>
    <property type="match status" value="1"/>
</dbReference>
<dbReference type="InterPro" id="IPR036291">
    <property type="entry name" value="NAD(P)-bd_dom_sf"/>
</dbReference>
<feature type="binding site" evidence="8">
    <location>
        <position position="68"/>
    </location>
    <ligand>
        <name>shikimate</name>
        <dbReference type="ChEBI" id="CHEBI:36208"/>
    </ligand>
</feature>
<evidence type="ECO:0000256" key="5">
    <source>
        <dbReference type="ARBA" id="ARBA00023002"/>
    </source>
</evidence>
<evidence type="ECO:0000256" key="7">
    <source>
        <dbReference type="ARBA" id="ARBA00049442"/>
    </source>
</evidence>
<evidence type="ECO:0000256" key="1">
    <source>
        <dbReference type="ARBA" id="ARBA00004871"/>
    </source>
</evidence>
<proteinExistence type="inferred from homology"/>
<dbReference type="Pfam" id="PF08501">
    <property type="entry name" value="Shikimate_dh_N"/>
    <property type="match status" value="1"/>
</dbReference>
<dbReference type="EMBL" id="JAVIZX010000001">
    <property type="protein sequence ID" value="MDR6212813.1"/>
    <property type="molecule type" value="Genomic_DNA"/>
</dbReference>
<name>A0ABU1I8I6_9BURK</name>
<dbReference type="HAMAP" id="MF_00222">
    <property type="entry name" value="Shikimate_DH_AroE"/>
    <property type="match status" value="1"/>
</dbReference>
<feature type="binding site" evidence="8">
    <location>
        <position position="249"/>
    </location>
    <ligand>
        <name>NADP(+)</name>
        <dbReference type="ChEBI" id="CHEBI:58349"/>
    </ligand>
</feature>
<dbReference type="PANTHER" id="PTHR21089:SF1">
    <property type="entry name" value="BIFUNCTIONAL 3-DEHYDROQUINATE DEHYDRATASE_SHIKIMATE DEHYDROGENASE, CHLOROPLASTIC"/>
    <property type="match status" value="1"/>
</dbReference>
<dbReference type="InterPro" id="IPR013708">
    <property type="entry name" value="Shikimate_DH-bd_N"/>
</dbReference>
<feature type="binding site" evidence="8">
    <location>
        <begin position="158"/>
        <end position="163"/>
    </location>
    <ligand>
        <name>NADP(+)</name>
        <dbReference type="ChEBI" id="CHEBI:58349"/>
    </ligand>
</feature>
<feature type="binding site" evidence="8">
    <location>
        <position position="226"/>
    </location>
    <ligand>
        <name>NADP(+)</name>
        <dbReference type="ChEBI" id="CHEBI:58349"/>
    </ligand>
</feature>
<dbReference type="InterPro" id="IPR011342">
    <property type="entry name" value="Shikimate_DH"/>
</dbReference>
<dbReference type="InterPro" id="IPR006151">
    <property type="entry name" value="Shikm_DH/Glu-tRNA_Rdtase"/>
</dbReference>
<dbReference type="Proteomes" id="UP001267710">
    <property type="component" value="Unassembled WGS sequence"/>
</dbReference>
<dbReference type="Pfam" id="PF01488">
    <property type="entry name" value="Shikimate_DH"/>
    <property type="match status" value="1"/>
</dbReference>
<gene>
    <name evidence="8" type="primary">aroE</name>
    <name evidence="12" type="ORF">QE399_000502</name>
</gene>